<dbReference type="EMBL" id="MT143511">
    <property type="protein sequence ID" value="QJA97634.1"/>
    <property type="molecule type" value="Genomic_DNA"/>
</dbReference>
<protein>
    <submittedName>
        <fullName evidence="1">Uncharacterized protein</fullName>
    </submittedName>
</protein>
<proteinExistence type="predicted"/>
<evidence type="ECO:0000313" key="1">
    <source>
        <dbReference type="EMBL" id="QJA97634.1"/>
    </source>
</evidence>
<accession>A0A6M3LVL3</accession>
<gene>
    <name evidence="1" type="ORF">MM415B06047_0007</name>
</gene>
<sequence length="73" mass="8427">MYKKIKTHDFKINGGESNIPGEFRWPDCLNIEISQYKALQLISQLALSLKAQTHSEETITLSFMGKLDYHILE</sequence>
<name>A0A6M3LVL3_9ZZZZ</name>
<dbReference type="AlphaFoldDB" id="A0A6M3LVL3"/>
<reference evidence="1" key="1">
    <citation type="submission" date="2020-03" db="EMBL/GenBank/DDBJ databases">
        <title>The deep terrestrial virosphere.</title>
        <authorList>
            <person name="Holmfeldt K."/>
            <person name="Nilsson E."/>
            <person name="Simone D."/>
            <person name="Lopez-Fernandez M."/>
            <person name="Wu X."/>
            <person name="de Brujin I."/>
            <person name="Lundin D."/>
            <person name="Andersson A."/>
            <person name="Bertilsson S."/>
            <person name="Dopson M."/>
        </authorList>
    </citation>
    <scope>NUCLEOTIDE SEQUENCE</scope>
    <source>
        <strain evidence="1">MM415B06047</strain>
    </source>
</reference>
<organism evidence="1">
    <name type="scientific">viral metagenome</name>
    <dbReference type="NCBI Taxonomy" id="1070528"/>
    <lineage>
        <taxon>unclassified sequences</taxon>
        <taxon>metagenomes</taxon>
        <taxon>organismal metagenomes</taxon>
    </lineage>
</organism>